<feature type="compositionally biased region" description="Polar residues" evidence="1">
    <location>
        <begin position="131"/>
        <end position="148"/>
    </location>
</feature>
<feature type="compositionally biased region" description="Polar residues" evidence="1">
    <location>
        <begin position="333"/>
        <end position="359"/>
    </location>
</feature>
<feature type="compositionally biased region" description="Low complexity" evidence="1">
    <location>
        <begin position="219"/>
        <end position="231"/>
    </location>
</feature>
<feature type="compositionally biased region" description="Low complexity" evidence="1">
    <location>
        <begin position="54"/>
        <end position="78"/>
    </location>
</feature>
<dbReference type="InterPro" id="IPR043904">
    <property type="entry name" value="PhoD_2-like"/>
</dbReference>
<dbReference type="SMART" id="SM00456">
    <property type="entry name" value="WW"/>
    <property type="match status" value="1"/>
</dbReference>
<reference evidence="3 4" key="1">
    <citation type="journal article" date="2018" name="Nat. Ecol. Evol.">
        <title>Pezizomycetes genomes reveal the molecular basis of ectomycorrhizal truffle lifestyle.</title>
        <authorList>
            <person name="Murat C."/>
            <person name="Payen T."/>
            <person name="Noel B."/>
            <person name="Kuo A."/>
            <person name="Morin E."/>
            <person name="Chen J."/>
            <person name="Kohler A."/>
            <person name="Krizsan K."/>
            <person name="Balestrini R."/>
            <person name="Da Silva C."/>
            <person name="Montanini B."/>
            <person name="Hainaut M."/>
            <person name="Levati E."/>
            <person name="Barry K.W."/>
            <person name="Belfiori B."/>
            <person name="Cichocki N."/>
            <person name="Clum A."/>
            <person name="Dockter R.B."/>
            <person name="Fauchery L."/>
            <person name="Guy J."/>
            <person name="Iotti M."/>
            <person name="Le Tacon F."/>
            <person name="Lindquist E.A."/>
            <person name="Lipzen A."/>
            <person name="Malagnac F."/>
            <person name="Mello A."/>
            <person name="Molinier V."/>
            <person name="Miyauchi S."/>
            <person name="Poulain J."/>
            <person name="Riccioni C."/>
            <person name="Rubini A."/>
            <person name="Sitrit Y."/>
            <person name="Splivallo R."/>
            <person name="Traeger S."/>
            <person name="Wang M."/>
            <person name="Zifcakova L."/>
            <person name="Wipf D."/>
            <person name="Zambonelli A."/>
            <person name="Paolocci F."/>
            <person name="Nowrousian M."/>
            <person name="Ottonello S."/>
            <person name="Baldrian P."/>
            <person name="Spatafora J.W."/>
            <person name="Henrissat B."/>
            <person name="Nagy L.G."/>
            <person name="Aury J.M."/>
            <person name="Wincker P."/>
            <person name="Grigoriev I.V."/>
            <person name="Bonfante P."/>
            <person name="Martin F.M."/>
        </authorList>
    </citation>
    <scope>NUCLEOTIDE SEQUENCE [LARGE SCALE GENOMIC DNA]</scope>
    <source>
        <strain evidence="3 4">120613-1</strain>
    </source>
</reference>
<dbReference type="SUPFAM" id="SSF51045">
    <property type="entry name" value="WW domain"/>
    <property type="match status" value="1"/>
</dbReference>
<feature type="compositionally biased region" description="Low complexity" evidence="1">
    <location>
        <begin position="239"/>
        <end position="260"/>
    </location>
</feature>
<dbReference type="Proteomes" id="UP000276215">
    <property type="component" value="Unassembled WGS sequence"/>
</dbReference>
<dbReference type="PANTHER" id="PTHR46689:SF2">
    <property type="entry name" value="WW DOMAIN PROTEIN (AFU_ORTHOLOGUE AFUA_6G06520)"/>
    <property type="match status" value="1"/>
</dbReference>
<feature type="compositionally biased region" description="Low complexity" evidence="1">
    <location>
        <begin position="94"/>
        <end position="103"/>
    </location>
</feature>
<feature type="compositionally biased region" description="Low complexity" evidence="1">
    <location>
        <begin position="275"/>
        <end position="292"/>
    </location>
</feature>
<dbReference type="GO" id="GO:0016020">
    <property type="term" value="C:membrane"/>
    <property type="evidence" value="ECO:0007669"/>
    <property type="project" value="TreeGrafter"/>
</dbReference>
<dbReference type="InterPro" id="IPR001202">
    <property type="entry name" value="WW_dom"/>
</dbReference>
<name>A0A3N4JAE1_9PEZI</name>
<dbReference type="Pfam" id="PF19050">
    <property type="entry name" value="PhoD_2"/>
    <property type="match status" value="1"/>
</dbReference>
<dbReference type="CDD" id="cd07389">
    <property type="entry name" value="MPP_PhoD"/>
    <property type="match status" value="1"/>
</dbReference>
<feature type="region of interest" description="Disordered" evidence="1">
    <location>
        <begin position="1"/>
        <end position="494"/>
    </location>
</feature>
<feature type="compositionally biased region" description="Polar residues" evidence="1">
    <location>
        <begin position="374"/>
        <end position="385"/>
    </location>
</feature>
<dbReference type="InterPro" id="IPR036020">
    <property type="entry name" value="WW_dom_sf"/>
</dbReference>
<dbReference type="InterPro" id="IPR018946">
    <property type="entry name" value="PhoD-like_MPP"/>
</dbReference>
<dbReference type="Gene3D" id="2.20.70.10">
    <property type="match status" value="1"/>
</dbReference>
<dbReference type="Gene3D" id="3.60.21.70">
    <property type="entry name" value="PhoD-like phosphatase"/>
    <property type="match status" value="1"/>
</dbReference>
<keyword evidence="4" id="KW-1185">Reference proteome</keyword>
<evidence type="ECO:0000256" key="1">
    <source>
        <dbReference type="SAM" id="MobiDB-lite"/>
    </source>
</evidence>
<dbReference type="InterPro" id="IPR038607">
    <property type="entry name" value="PhoD-like_sf"/>
</dbReference>
<dbReference type="EMBL" id="ML120514">
    <property type="protein sequence ID" value="RPA90784.1"/>
    <property type="molecule type" value="Genomic_DNA"/>
</dbReference>
<gene>
    <name evidence="3" type="ORF">L873DRAFT_1820506</name>
</gene>
<feature type="compositionally biased region" description="Pro residues" evidence="1">
    <location>
        <begin position="473"/>
        <end position="488"/>
    </location>
</feature>
<dbReference type="OrthoDB" id="2419400at2759"/>
<dbReference type="PANTHER" id="PTHR46689">
    <property type="entry name" value="MEMBRANE PROTEIN, PUTATIVE-RELATED"/>
    <property type="match status" value="1"/>
</dbReference>
<dbReference type="AlphaFoldDB" id="A0A3N4JAE1"/>
<dbReference type="CDD" id="cd00201">
    <property type="entry name" value="WW"/>
    <property type="match status" value="1"/>
</dbReference>
<dbReference type="Pfam" id="PF00397">
    <property type="entry name" value="WW"/>
    <property type="match status" value="1"/>
</dbReference>
<dbReference type="PROSITE" id="PS50020">
    <property type="entry name" value="WW_DOMAIN_2"/>
    <property type="match status" value="1"/>
</dbReference>
<evidence type="ECO:0000313" key="4">
    <source>
        <dbReference type="Proteomes" id="UP000276215"/>
    </source>
</evidence>
<dbReference type="STRING" id="1336337.A0A3N4JAE1"/>
<accession>A0A3N4JAE1</accession>
<feature type="domain" description="WW" evidence="2">
    <location>
        <begin position="485"/>
        <end position="519"/>
    </location>
</feature>
<evidence type="ECO:0000313" key="3">
    <source>
        <dbReference type="EMBL" id="RPA90784.1"/>
    </source>
</evidence>
<feature type="compositionally biased region" description="Basic and acidic residues" evidence="1">
    <location>
        <begin position="110"/>
        <end position="121"/>
    </location>
</feature>
<organism evidence="3 4">
    <name type="scientific">Choiromyces venosus 120613-1</name>
    <dbReference type="NCBI Taxonomy" id="1336337"/>
    <lineage>
        <taxon>Eukaryota</taxon>
        <taxon>Fungi</taxon>
        <taxon>Dikarya</taxon>
        <taxon>Ascomycota</taxon>
        <taxon>Pezizomycotina</taxon>
        <taxon>Pezizomycetes</taxon>
        <taxon>Pezizales</taxon>
        <taxon>Tuberaceae</taxon>
        <taxon>Choiromyces</taxon>
    </lineage>
</organism>
<dbReference type="PROSITE" id="PS01159">
    <property type="entry name" value="WW_DOMAIN_1"/>
    <property type="match status" value="1"/>
</dbReference>
<protein>
    <recommendedName>
        <fullName evidence="2">WW domain-containing protein</fullName>
    </recommendedName>
</protein>
<proteinExistence type="predicted"/>
<evidence type="ECO:0000259" key="2">
    <source>
        <dbReference type="PROSITE" id="PS50020"/>
    </source>
</evidence>
<sequence length="1209" mass="132468">MATGRPRKGNTGDELFLDSPASLTGTPVQPLRIQKRVGSPSDISQGTASPPPQNSFFPQPAQRRPAFPGAGGSASASPDLPYPDRPAAERMLGQQQQQPYQQFQEDDLPYPDRERNNHSRQDSFVAPLPERSSTPQSTASAGTPQPTRHVSVVHADAYPTPPPFRQRERRPQRLPRQNSRPESPPPHPPPKDEGGSPSSDPLLNPFPQFHQQYWPPPSRMTSTSTTAARRGSPPPPETPATAAVEQPPVTFPAATTAQRRGGARGRSNTGQSRTPPQAQVSTPPAQPQQAPVEAPPRPWTPTEAPGSYPHGPPTVWQGTGGQEVPAQTGGGQSSAPQDSVSVNAQAQQALEQDFQRMNMSASPPPSYASLSHAGPSNGTTAQGYTNEKHTVVVGAAVPQELPHNNHTVHPAFHNDPPQELQQAPQPQVQSQPQQQQPRQQEQQQPQQQQQPHPHPQEHSQSPHSSFTQEQPHFTPPPGVGPSSPPPLPEGWMAHLDPNSGQYYYIHIPTSRTQWEPPLPEPAFNPPPISSPALSTSTYSSVAPLASPGFAPPMTTYTDPGMSGITPPPPLVHSNNFPMPPIPQLPLAGIALYNVAPANGEYFGPYLRYTNMDIERGIWLGSIMIITANPQPPTVHLHQSIDLSPNPRQLKANPIYSHKTWAFYRYDIDIQMGDVGAKWTYAITSHLGCTRYEFLVAGRGERNWRFIAHSCNDFSLSVKAEERARLGGVGFMWKDVMQKHIETGGFHAQLAGGDQIYADRLWREIPLLKEWLEIKGKENRKAAPWTAAHEEEVTHAYFHYYSAHFDQPHLREAWAQIPHLCQIDDHDIFDGFGSYPEYMQFSSMFKNIGRVAVHWYLLFQHHTTLDILHASPDDRDLFTVTGTGWHFVKYLGPAIAVVGIDCRSERNPQQVMAGPTYQGIFPRIATLPPSVQHCILMVAVPVIYPRLDTAESVVNTVATGKKAVTGTYNLLGKVMGSAAGIVGGKEVVGSGFQSVKKAFGKSGLMSSVVSVFGEVDVLDDLRDHWTHESKDLERTYLIRTLQGISHSRSLRMTFLSGDVHCCGAGLVHDPTKPQDHKTMYQIISSAIVNVAPPNVVLKILHNNKPLYVPQNGMRSTGAPSDTKEDMLEIFQTDVNGQFRELKKLMGRRNYAIFCAFDPQSVAGASPIGGMTTTPGGSLSLAVDFIVQGEGLYAATAKYGPVVVPRVEFGY</sequence>
<feature type="compositionally biased region" description="Low complexity" evidence="1">
    <location>
        <begin position="417"/>
        <end position="451"/>
    </location>
</feature>